<protein>
    <submittedName>
        <fullName evidence="1">Uncharacterized protein</fullName>
    </submittedName>
</protein>
<sequence>MQSGSIKVLGLHVDSKLSWSAHIHETAKKFRVAVFSIRRIQDVATYDATRITYFVNFHSIAMNGLQFWRMAAEAIFKLQKRALSILCGLEIRQSCK</sequence>
<reference evidence="1 2" key="1">
    <citation type="journal article" date="2024" name="BMC Genomics">
        <title>De novo assembly and annotation of Popillia japonica's genome with initial clues to its potential as an invasive pest.</title>
        <authorList>
            <person name="Cucini C."/>
            <person name="Boschi S."/>
            <person name="Funari R."/>
            <person name="Cardaioli E."/>
            <person name="Iannotti N."/>
            <person name="Marturano G."/>
            <person name="Paoli F."/>
            <person name="Bruttini M."/>
            <person name="Carapelli A."/>
            <person name="Frati F."/>
            <person name="Nardi F."/>
        </authorList>
    </citation>
    <scope>NUCLEOTIDE SEQUENCE [LARGE SCALE GENOMIC DNA]</scope>
    <source>
        <strain evidence="1">DMR45628</strain>
    </source>
</reference>
<evidence type="ECO:0000313" key="2">
    <source>
        <dbReference type="Proteomes" id="UP001458880"/>
    </source>
</evidence>
<keyword evidence="2" id="KW-1185">Reference proteome</keyword>
<proteinExistence type="predicted"/>
<dbReference type="AlphaFoldDB" id="A0AAW1MQ33"/>
<accession>A0AAW1MQ33</accession>
<organism evidence="1 2">
    <name type="scientific">Popillia japonica</name>
    <name type="common">Japanese beetle</name>
    <dbReference type="NCBI Taxonomy" id="7064"/>
    <lineage>
        <taxon>Eukaryota</taxon>
        <taxon>Metazoa</taxon>
        <taxon>Ecdysozoa</taxon>
        <taxon>Arthropoda</taxon>
        <taxon>Hexapoda</taxon>
        <taxon>Insecta</taxon>
        <taxon>Pterygota</taxon>
        <taxon>Neoptera</taxon>
        <taxon>Endopterygota</taxon>
        <taxon>Coleoptera</taxon>
        <taxon>Polyphaga</taxon>
        <taxon>Scarabaeiformia</taxon>
        <taxon>Scarabaeidae</taxon>
        <taxon>Rutelinae</taxon>
        <taxon>Popillia</taxon>
    </lineage>
</organism>
<gene>
    <name evidence="1" type="ORF">QE152_g5100</name>
</gene>
<name>A0AAW1MQ33_POPJA</name>
<evidence type="ECO:0000313" key="1">
    <source>
        <dbReference type="EMBL" id="KAK9751289.1"/>
    </source>
</evidence>
<comment type="caution">
    <text evidence="1">The sequence shown here is derived from an EMBL/GenBank/DDBJ whole genome shotgun (WGS) entry which is preliminary data.</text>
</comment>
<dbReference type="EMBL" id="JASPKY010000029">
    <property type="protein sequence ID" value="KAK9751289.1"/>
    <property type="molecule type" value="Genomic_DNA"/>
</dbReference>
<dbReference type="Proteomes" id="UP001458880">
    <property type="component" value="Unassembled WGS sequence"/>
</dbReference>